<dbReference type="OrthoDB" id="9815497at2"/>
<name>A0A5P2H441_9BURK</name>
<feature type="signal peptide" evidence="1">
    <location>
        <begin position="1"/>
        <end position="31"/>
    </location>
</feature>
<reference evidence="2 3" key="1">
    <citation type="submission" date="2019-09" db="EMBL/GenBank/DDBJ databases">
        <title>FDA dAtabase for Regulatory Grade micrObial Sequences (FDA-ARGOS): Supporting development and validation of Infectious Disease Dx tests.</title>
        <authorList>
            <person name="Sciortino C."/>
            <person name="Tallon L."/>
            <person name="Sadzewicz L."/>
            <person name="Vavikolanu K."/>
            <person name="Mehta A."/>
            <person name="Aluvathingal J."/>
            <person name="Nadendla S."/>
            <person name="Nandy P."/>
            <person name="Geyer C."/>
            <person name="Yan Y."/>
            <person name="Sichtig H."/>
        </authorList>
    </citation>
    <scope>NUCLEOTIDE SEQUENCE [LARGE SCALE GENOMIC DNA]</scope>
    <source>
        <strain evidence="2 3">FDAARGOS_664</strain>
    </source>
</reference>
<dbReference type="AlphaFoldDB" id="A0A5P2H441"/>
<accession>A0A5P2H441</accession>
<evidence type="ECO:0000313" key="3">
    <source>
        <dbReference type="Proteomes" id="UP000322822"/>
    </source>
</evidence>
<dbReference type="Proteomes" id="UP000322822">
    <property type="component" value="Chromosome 1"/>
</dbReference>
<evidence type="ECO:0000256" key="1">
    <source>
        <dbReference type="SAM" id="SignalP"/>
    </source>
</evidence>
<dbReference type="EMBL" id="CP044065">
    <property type="protein sequence ID" value="QET02488.1"/>
    <property type="molecule type" value="Genomic_DNA"/>
</dbReference>
<gene>
    <name evidence="2" type="ORF">FOB72_10855</name>
</gene>
<evidence type="ECO:0000313" key="2">
    <source>
        <dbReference type="EMBL" id="QET02488.1"/>
    </source>
</evidence>
<dbReference type="RefSeq" id="WP_150372520.1">
    <property type="nucleotide sequence ID" value="NZ_CP044065.1"/>
</dbReference>
<keyword evidence="1" id="KW-0732">Signal</keyword>
<organism evidence="2 3">
    <name type="scientific">Cupriavidus pauculus</name>
    <dbReference type="NCBI Taxonomy" id="82633"/>
    <lineage>
        <taxon>Bacteria</taxon>
        <taxon>Pseudomonadati</taxon>
        <taxon>Pseudomonadota</taxon>
        <taxon>Betaproteobacteria</taxon>
        <taxon>Burkholderiales</taxon>
        <taxon>Burkholderiaceae</taxon>
        <taxon>Cupriavidus</taxon>
    </lineage>
</organism>
<sequence>MPDSHPFYPPRPSRVLLAGAALLAPLSAGVAADTLPSGIPTVTVTDIATLLGASPHATRFDLAAWHFLDAGGVAGPSGSPAGSPAAPPANDDGALRYGAARACGVPALSALAYAAAPATHRHARHPDDALIQCSRRVERIVALYRRLFPLNASEAHFRRVLRRIARDGAAATWNRDRRSEQALIAAIDGAVGALTQETIAILALHHANTVLPRRLWPIERRPPVADDGSIASAAGTCDATLDIYVYPASRQRLRRAKVLICDSHGHWAQCDLTAPLTIVGNHDNTHPLLTRLGLVIDAWSRRYADLGDRRAHYPPPIGTVIDAARSSLALLGQDMETRVARADTVTLLVMRAEVAMAILEGSIVRDERGDRYALIEHLVLNPANVVPQPGTDLVVGASDFALRMFIQRVRARGVSGIVMVALTALEHRAARDVPFRRWDPGPSGC</sequence>
<proteinExistence type="predicted"/>
<protein>
    <submittedName>
        <fullName evidence="2">Uncharacterized protein</fullName>
    </submittedName>
</protein>
<feature type="chain" id="PRO_5024883762" evidence="1">
    <location>
        <begin position="32"/>
        <end position="445"/>
    </location>
</feature>